<dbReference type="Proteomes" id="UP001180020">
    <property type="component" value="Unassembled WGS sequence"/>
</dbReference>
<evidence type="ECO:0008006" key="3">
    <source>
        <dbReference type="Google" id="ProtNLM"/>
    </source>
</evidence>
<dbReference type="PANTHER" id="PTHR31723">
    <property type="entry name" value="PATHOGENESIS-RELATED FAMILY PROTEIN"/>
    <property type="match status" value="1"/>
</dbReference>
<evidence type="ECO:0000313" key="2">
    <source>
        <dbReference type="Proteomes" id="UP001180020"/>
    </source>
</evidence>
<reference evidence="1" key="2">
    <citation type="submission" date="2023-06" db="EMBL/GenBank/DDBJ databases">
        <authorList>
            <person name="Ma L."/>
            <person name="Liu K.-W."/>
            <person name="Li Z."/>
            <person name="Hsiao Y.-Y."/>
            <person name="Qi Y."/>
            <person name="Fu T."/>
            <person name="Tang G."/>
            <person name="Zhang D."/>
            <person name="Sun W.-H."/>
            <person name="Liu D.-K."/>
            <person name="Li Y."/>
            <person name="Chen G.-Z."/>
            <person name="Liu X.-D."/>
            <person name="Liao X.-Y."/>
            <person name="Jiang Y.-T."/>
            <person name="Yu X."/>
            <person name="Hao Y."/>
            <person name="Huang J."/>
            <person name="Zhao X.-W."/>
            <person name="Ke S."/>
            <person name="Chen Y.-Y."/>
            <person name="Wu W.-L."/>
            <person name="Hsu J.-L."/>
            <person name="Lin Y.-F."/>
            <person name="Huang M.-D."/>
            <person name="Li C.-Y."/>
            <person name="Huang L."/>
            <person name="Wang Z.-W."/>
            <person name="Zhao X."/>
            <person name="Zhong W.-Y."/>
            <person name="Peng D.-H."/>
            <person name="Ahmad S."/>
            <person name="Lan S."/>
            <person name="Zhang J.-S."/>
            <person name="Tsai W.-C."/>
            <person name="Van De Peer Y."/>
            <person name="Liu Z.-J."/>
        </authorList>
    </citation>
    <scope>NUCLEOTIDE SEQUENCE</scope>
    <source>
        <strain evidence="1">CP</strain>
        <tissue evidence="1">Leaves</tissue>
    </source>
</reference>
<reference evidence="1" key="1">
    <citation type="journal article" date="2023" name="Nat. Commun.">
        <title>Diploid and tetraploid genomes of Acorus and the evolution of monocots.</title>
        <authorList>
            <person name="Ma L."/>
            <person name="Liu K.W."/>
            <person name="Li Z."/>
            <person name="Hsiao Y.Y."/>
            <person name="Qi Y."/>
            <person name="Fu T."/>
            <person name="Tang G.D."/>
            <person name="Zhang D."/>
            <person name="Sun W.H."/>
            <person name="Liu D.K."/>
            <person name="Li Y."/>
            <person name="Chen G.Z."/>
            <person name="Liu X.D."/>
            <person name="Liao X.Y."/>
            <person name="Jiang Y.T."/>
            <person name="Yu X."/>
            <person name="Hao Y."/>
            <person name="Huang J."/>
            <person name="Zhao X.W."/>
            <person name="Ke S."/>
            <person name="Chen Y.Y."/>
            <person name="Wu W.L."/>
            <person name="Hsu J.L."/>
            <person name="Lin Y.F."/>
            <person name="Huang M.D."/>
            <person name="Li C.Y."/>
            <person name="Huang L."/>
            <person name="Wang Z.W."/>
            <person name="Zhao X."/>
            <person name="Zhong W.Y."/>
            <person name="Peng D.H."/>
            <person name="Ahmad S."/>
            <person name="Lan S."/>
            <person name="Zhang J.S."/>
            <person name="Tsai W.C."/>
            <person name="Van de Peer Y."/>
            <person name="Liu Z.J."/>
        </authorList>
    </citation>
    <scope>NUCLEOTIDE SEQUENCE</scope>
    <source>
        <strain evidence="1">CP</strain>
    </source>
</reference>
<dbReference type="SUPFAM" id="SSF54427">
    <property type="entry name" value="NTF2-like"/>
    <property type="match status" value="1"/>
</dbReference>
<proteinExistence type="predicted"/>
<dbReference type="PANTHER" id="PTHR31723:SF5">
    <property type="entry name" value="OS01G0248500 PROTEIN"/>
    <property type="match status" value="1"/>
</dbReference>
<gene>
    <name evidence="1" type="ORF">QJS10_CPA02g00715</name>
</gene>
<dbReference type="AlphaFoldDB" id="A0AAV9FBL4"/>
<dbReference type="InterPro" id="IPR053218">
    <property type="entry name" value="Pathogen-related_defense"/>
</dbReference>
<protein>
    <recommendedName>
        <fullName evidence="3">Pathogen-related protein</fullName>
    </recommendedName>
</protein>
<keyword evidence="2" id="KW-1185">Reference proteome</keyword>
<evidence type="ECO:0000313" key="1">
    <source>
        <dbReference type="EMBL" id="KAK1323305.1"/>
    </source>
</evidence>
<dbReference type="InterPro" id="IPR032710">
    <property type="entry name" value="NTF2-like_dom_sf"/>
</dbReference>
<dbReference type="EMBL" id="JAUJYO010000002">
    <property type="protein sequence ID" value="KAK1323305.1"/>
    <property type="molecule type" value="Genomic_DNA"/>
</dbReference>
<sequence length="215" mass="24884">MDSSSSHGDKYSSFMYGEGEKNTVWRNGAPPNYDLVNKLFEEGRNQEWPIGSVEEKVQRLVKSWEMEMVYKTRVEDYKTLNLEKFTFSVNGRPSITIAEIRQMLSCRPPCPRSSWYYDPAKETAKSSNDTFTTMFPCGFALEILHVYTGPPEIVYKFRHWGYMEGPFKGRPPSGDLVELIGLAIFTVDEAMRIKKVEFFYDRGEFLSGFLREVSL</sequence>
<comment type="caution">
    <text evidence="1">The sequence shown here is derived from an EMBL/GenBank/DDBJ whole genome shotgun (WGS) entry which is preliminary data.</text>
</comment>
<name>A0AAV9FBL4_ACOCL</name>
<organism evidence="1 2">
    <name type="scientific">Acorus calamus</name>
    <name type="common">Sweet flag</name>
    <dbReference type="NCBI Taxonomy" id="4465"/>
    <lineage>
        <taxon>Eukaryota</taxon>
        <taxon>Viridiplantae</taxon>
        <taxon>Streptophyta</taxon>
        <taxon>Embryophyta</taxon>
        <taxon>Tracheophyta</taxon>
        <taxon>Spermatophyta</taxon>
        <taxon>Magnoliopsida</taxon>
        <taxon>Liliopsida</taxon>
        <taxon>Acoraceae</taxon>
        <taxon>Acorus</taxon>
    </lineage>
</organism>
<accession>A0AAV9FBL4</accession>
<dbReference type="Gene3D" id="3.10.450.50">
    <property type="match status" value="1"/>
</dbReference>